<name>A0A2T1HZ18_9HYPH</name>
<sequence>MDDPNISRHEGREQLGDECGRRLLEAVSTPAPKPEPPQNPFRVLFDMGYRRLVPIVPPDAELSPNSSLSKNPGCRGKAVGIRGEDGLWRSFGWVKHESTEADLDRWFDMGAGVGIKTGRQADGTWLLGIDADTRDPEAAEISAHEVAKLFGAPPVRIGNAPKALYVVRVADEVRYTRVEFGDLNERGTLSDRVEILSEGRQAVASGIHPATRQPYRWTSRLQPLEALPVASADAVHELLHVLERKLPKAKLIRESAAAEDAPPQETLRGDPDMIRRAVEATPNTSALFPTRDSYVKYGYAIRAAFPPEQAAEAFDLWWSWCERWREGAPNFDMAAGDWARMKPPYKVGAPWIYEVADKHSDFDRAEVWFDAEAAEATRRAPLFPEDPPATRTARRFKTLSIADILSRPDPVFMIDRHIPEQSVGFLYGDPGTGKSFIALDQALHIALGRGSWHGHAIRSRPGGTVVYLAGEGSQGFKARLQTWLDYHKTPSDQQDRFVLIPEGVNMMEADQVRALADTIRERVADPAGVVLIVVDTVSRAMPGADENLQKEMTLFVRACDVLKEEFGCCVMGVHHANREGQMRGSSVLLGAGDFVFKLDRKKGATVGRLTCEKQKDAPDNWHEDYRFEKVWANGGVLSSLIPTRVEAGAKTAGADQAAAILKEMDAAWKAGRPWAEHHNTGERQALRRMMQDFGLVRDEAQGLLDHWKASGVIRMEKFDAGRNRRGFRVVDISGQDVQCEAGLFD</sequence>
<evidence type="ECO:0008006" key="6">
    <source>
        <dbReference type="Google" id="ProtNLM"/>
    </source>
</evidence>
<feature type="domain" description="AAA+ ATPase" evidence="2">
    <location>
        <begin position="420"/>
        <end position="602"/>
    </location>
</feature>
<evidence type="ECO:0000313" key="4">
    <source>
        <dbReference type="EMBL" id="PSC06729.1"/>
    </source>
</evidence>
<feature type="region of interest" description="Disordered" evidence="1">
    <location>
        <begin position="1"/>
        <end position="21"/>
    </location>
</feature>
<organism evidence="4 5">
    <name type="scientific">Alsobacter soli</name>
    <dbReference type="NCBI Taxonomy" id="2109933"/>
    <lineage>
        <taxon>Bacteria</taxon>
        <taxon>Pseudomonadati</taxon>
        <taxon>Pseudomonadota</taxon>
        <taxon>Alphaproteobacteria</taxon>
        <taxon>Hyphomicrobiales</taxon>
        <taxon>Alsobacteraceae</taxon>
        <taxon>Alsobacter</taxon>
    </lineage>
</organism>
<dbReference type="SMART" id="SM00943">
    <property type="entry name" value="Prim-Pol"/>
    <property type="match status" value="1"/>
</dbReference>
<dbReference type="SMART" id="SM00382">
    <property type="entry name" value="AAA"/>
    <property type="match status" value="1"/>
</dbReference>
<dbReference type="OrthoDB" id="123525at2"/>
<dbReference type="InterPro" id="IPR003593">
    <property type="entry name" value="AAA+_ATPase"/>
</dbReference>
<dbReference type="Gene3D" id="3.40.50.300">
    <property type="entry name" value="P-loop containing nucleotide triphosphate hydrolases"/>
    <property type="match status" value="1"/>
</dbReference>
<feature type="domain" description="DNA primase/polymerase bifunctional N-terminal" evidence="3">
    <location>
        <begin position="43"/>
        <end position="227"/>
    </location>
</feature>
<dbReference type="Proteomes" id="UP000239772">
    <property type="component" value="Unassembled WGS sequence"/>
</dbReference>
<dbReference type="EMBL" id="PVZS01000002">
    <property type="protein sequence ID" value="PSC06729.1"/>
    <property type="molecule type" value="Genomic_DNA"/>
</dbReference>
<keyword evidence="5" id="KW-1185">Reference proteome</keyword>
<comment type="caution">
    <text evidence="4">The sequence shown here is derived from an EMBL/GenBank/DDBJ whole genome shotgun (WGS) entry which is preliminary data.</text>
</comment>
<dbReference type="AlphaFoldDB" id="A0A2T1HZ18"/>
<accession>A0A2T1HZ18</accession>
<dbReference type="SUPFAM" id="SSF52540">
    <property type="entry name" value="P-loop containing nucleoside triphosphate hydrolases"/>
    <property type="match status" value="1"/>
</dbReference>
<dbReference type="InterPro" id="IPR015330">
    <property type="entry name" value="DNA_primase/pol_bifunc_N"/>
</dbReference>
<evidence type="ECO:0000256" key="1">
    <source>
        <dbReference type="SAM" id="MobiDB-lite"/>
    </source>
</evidence>
<dbReference type="Pfam" id="PF13481">
    <property type="entry name" value="AAA_25"/>
    <property type="match status" value="1"/>
</dbReference>
<dbReference type="Pfam" id="PF09250">
    <property type="entry name" value="Prim-Pol"/>
    <property type="match status" value="1"/>
</dbReference>
<evidence type="ECO:0000313" key="5">
    <source>
        <dbReference type="Proteomes" id="UP000239772"/>
    </source>
</evidence>
<gene>
    <name evidence="4" type="ORF">SLNSH_02735</name>
</gene>
<reference evidence="5" key="1">
    <citation type="submission" date="2018-03" db="EMBL/GenBank/DDBJ databases">
        <authorList>
            <person name="Sun L."/>
            <person name="Liu H."/>
            <person name="Chen W."/>
            <person name="Huang K."/>
            <person name="Liu W."/>
            <person name="Gao X."/>
        </authorList>
    </citation>
    <scope>NUCLEOTIDE SEQUENCE [LARGE SCALE GENOMIC DNA]</scope>
    <source>
        <strain evidence="5">SH9</strain>
    </source>
</reference>
<protein>
    <recommendedName>
        <fullName evidence="6">DNA primase/polymerase bifunctional N-terminal domain-containing protein</fullName>
    </recommendedName>
</protein>
<evidence type="ECO:0000259" key="3">
    <source>
        <dbReference type="SMART" id="SM00943"/>
    </source>
</evidence>
<dbReference type="InterPro" id="IPR027417">
    <property type="entry name" value="P-loop_NTPase"/>
</dbReference>
<dbReference type="RefSeq" id="WP_106335107.1">
    <property type="nucleotide sequence ID" value="NZ_PVZS01000002.1"/>
</dbReference>
<proteinExistence type="predicted"/>
<evidence type="ECO:0000259" key="2">
    <source>
        <dbReference type="SMART" id="SM00382"/>
    </source>
</evidence>